<dbReference type="GO" id="GO:0030313">
    <property type="term" value="C:cell envelope"/>
    <property type="evidence" value="ECO:0007669"/>
    <property type="project" value="UniProtKB-SubCell"/>
</dbReference>
<dbReference type="PANTHER" id="PTHR42953">
    <property type="entry name" value="HIGH-AFFINITY ZINC UPTAKE SYSTEM PROTEIN ZNUA-RELATED"/>
    <property type="match status" value="1"/>
</dbReference>
<protein>
    <submittedName>
        <fullName evidence="5">Unannotated protein</fullName>
    </submittedName>
</protein>
<dbReference type="GO" id="GO:0030001">
    <property type="term" value="P:metal ion transport"/>
    <property type="evidence" value="ECO:0007669"/>
    <property type="project" value="InterPro"/>
</dbReference>
<dbReference type="AlphaFoldDB" id="A0A6J6JPF1"/>
<reference evidence="5" key="1">
    <citation type="submission" date="2020-05" db="EMBL/GenBank/DDBJ databases">
        <authorList>
            <person name="Chiriac C."/>
            <person name="Salcher M."/>
            <person name="Ghai R."/>
            <person name="Kavagutti S V."/>
        </authorList>
    </citation>
    <scope>NUCLEOTIDE SEQUENCE</scope>
</reference>
<evidence type="ECO:0000313" key="5">
    <source>
        <dbReference type="EMBL" id="CAB4638846.1"/>
    </source>
</evidence>
<dbReference type="PROSITE" id="PS51257">
    <property type="entry name" value="PROKAR_LIPOPROTEIN"/>
    <property type="match status" value="1"/>
</dbReference>
<evidence type="ECO:0000256" key="1">
    <source>
        <dbReference type="ARBA" id="ARBA00004196"/>
    </source>
</evidence>
<dbReference type="EMBL" id="CAEZVM010000066">
    <property type="protein sequence ID" value="CAB4638846.1"/>
    <property type="molecule type" value="Genomic_DNA"/>
</dbReference>
<dbReference type="InterPro" id="IPR006127">
    <property type="entry name" value="ZnuA-like"/>
</dbReference>
<dbReference type="Gene3D" id="3.40.50.1980">
    <property type="entry name" value="Nitrogenase molybdenum iron protein domain"/>
    <property type="match status" value="2"/>
</dbReference>
<dbReference type="InterPro" id="IPR050492">
    <property type="entry name" value="Bact_metal-bind_prot9"/>
</dbReference>
<evidence type="ECO:0000256" key="2">
    <source>
        <dbReference type="ARBA" id="ARBA00022448"/>
    </source>
</evidence>
<comment type="subcellular location">
    <subcellularLocation>
        <location evidence="1">Cell envelope</location>
    </subcellularLocation>
</comment>
<organism evidence="5">
    <name type="scientific">freshwater metagenome</name>
    <dbReference type="NCBI Taxonomy" id="449393"/>
    <lineage>
        <taxon>unclassified sequences</taxon>
        <taxon>metagenomes</taxon>
        <taxon>ecological metagenomes</taxon>
    </lineage>
</organism>
<keyword evidence="2" id="KW-0813">Transport</keyword>
<keyword evidence="3" id="KW-0479">Metal-binding</keyword>
<name>A0A6J6JPF1_9ZZZZ</name>
<dbReference type="PANTHER" id="PTHR42953:SF1">
    <property type="entry name" value="METAL-BINDING PROTEIN HI_0362-RELATED"/>
    <property type="match status" value="1"/>
</dbReference>
<dbReference type="GO" id="GO:0046872">
    <property type="term" value="F:metal ion binding"/>
    <property type="evidence" value="ECO:0007669"/>
    <property type="project" value="UniProtKB-KW"/>
</dbReference>
<gene>
    <name evidence="5" type="ORF">UFOPK2032_01119</name>
</gene>
<sequence length="312" mass="33503">MKLKALSFAFAAVLSLSACSVPEPVVSPSPEPFEGITIVSSTNVWGNIAQSVGGDLVQVVSIIDSFSQDPHSYEASARDQLAVNGADLIIANGGGYDSFMETLAQAAGNDAIVYAYLPDELDDAAKEDEQHEAGHAHTHGNEHVWYDFHAVEDFASRLAGALAALDPENSIEYSDNLVDFLTGIEIVEDRVAELSVNLDGTTVITSEPVADYLLTEFGFEDLTPQSFSQAIEEELDVSPKDLLEIQQLIKTGAVDLFVVNVQTGSVQIDALIALAIENDVAVVEVSELLPAEISYAEWMDNTISAIEQGLRK</sequence>
<proteinExistence type="predicted"/>
<evidence type="ECO:0000256" key="3">
    <source>
        <dbReference type="ARBA" id="ARBA00022723"/>
    </source>
</evidence>
<dbReference type="Pfam" id="PF01297">
    <property type="entry name" value="ZnuA"/>
    <property type="match status" value="1"/>
</dbReference>
<dbReference type="SUPFAM" id="SSF53807">
    <property type="entry name" value="Helical backbone' metal receptor"/>
    <property type="match status" value="1"/>
</dbReference>
<accession>A0A6J6JPF1</accession>
<keyword evidence="4" id="KW-0732">Signal</keyword>
<evidence type="ECO:0000256" key="4">
    <source>
        <dbReference type="ARBA" id="ARBA00022729"/>
    </source>
</evidence>